<protein>
    <submittedName>
        <fullName evidence="1">Uncharacterized protein</fullName>
    </submittedName>
</protein>
<dbReference type="AlphaFoldDB" id="A0A1Y1UX54"/>
<evidence type="ECO:0000313" key="2">
    <source>
        <dbReference type="Proteomes" id="UP000193719"/>
    </source>
</evidence>
<comment type="caution">
    <text evidence="1">The sequence shown here is derived from an EMBL/GenBank/DDBJ whole genome shotgun (WGS) entry which is preliminary data.</text>
</comment>
<accession>A0A1Y1UX54</accession>
<keyword evidence="2" id="KW-1185">Reference proteome</keyword>
<reference evidence="1 2" key="2">
    <citation type="submission" date="2016-08" db="EMBL/GenBank/DDBJ databases">
        <title>Pervasive Adenine N6-methylation of Active Genes in Fungi.</title>
        <authorList>
            <consortium name="DOE Joint Genome Institute"/>
            <person name="Mondo S.J."/>
            <person name="Dannebaum R.O."/>
            <person name="Kuo R.C."/>
            <person name="Labutti K."/>
            <person name="Haridas S."/>
            <person name="Kuo A."/>
            <person name="Salamov A."/>
            <person name="Ahrendt S.R."/>
            <person name="Lipzen A."/>
            <person name="Sullivan W."/>
            <person name="Andreopoulos W.B."/>
            <person name="Clum A."/>
            <person name="Lindquist E."/>
            <person name="Daum C."/>
            <person name="Ramamoorthy G.K."/>
            <person name="Gryganskyi A."/>
            <person name="Culley D."/>
            <person name="Magnuson J.K."/>
            <person name="James T.Y."/>
            <person name="O'Malley M.A."/>
            <person name="Stajich J.E."/>
            <person name="Spatafora J.W."/>
            <person name="Visel A."/>
            <person name="Grigoriev I.V."/>
        </authorList>
    </citation>
    <scope>NUCLEOTIDE SEQUENCE [LARGE SCALE GENOMIC DNA]</scope>
    <source>
        <strain evidence="2">finn</strain>
    </source>
</reference>
<proteinExistence type="predicted"/>
<organism evidence="1 2">
    <name type="scientific">Piromyces finnis</name>
    <dbReference type="NCBI Taxonomy" id="1754191"/>
    <lineage>
        <taxon>Eukaryota</taxon>
        <taxon>Fungi</taxon>
        <taxon>Fungi incertae sedis</taxon>
        <taxon>Chytridiomycota</taxon>
        <taxon>Chytridiomycota incertae sedis</taxon>
        <taxon>Neocallimastigomycetes</taxon>
        <taxon>Neocallimastigales</taxon>
        <taxon>Neocallimastigaceae</taxon>
        <taxon>Piromyces</taxon>
    </lineage>
</organism>
<reference evidence="1 2" key="1">
    <citation type="submission" date="2016-08" db="EMBL/GenBank/DDBJ databases">
        <title>Genomes of anaerobic fungi encode conserved fungal cellulosomes for biomass hydrolysis.</title>
        <authorList>
            <consortium name="DOE Joint Genome Institute"/>
            <person name="Haitjema C.H."/>
            <person name="Gilmore S.P."/>
            <person name="Henske J.K."/>
            <person name="Solomon K.V."/>
            <person name="De Groot R."/>
            <person name="Kuo A."/>
            <person name="Mondo S.J."/>
            <person name="Salamov A.A."/>
            <person name="Labutti K."/>
            <person name="Zhao Z."/>
            <person name="Chiniquy J."/>
            <person name="Barry K."/>
            <person name="Brewer H.M."/>
            <person name="Purvine S.O."/>
            <person name="Wright A.T."/>
            <person name="Boxma B."/>
            <person name="Van Alen T."/>
            <person name="Hackstein J.H."/>
            <person name="Baker S.E."/>
            <person name="Grigoriev I.V."/>
            <person name="O'Malley M.A."/>
        </authorList>
    </citation>
    <scope>NUCLEOTIDE SEQUENCE [LARGE SCALE GENOMIC DNA]</scope>
    <source>
        <strain evidence="2">finn</strain>
    </source>
</reference>
<dbReference type="EMBL" id="MCFH01000069">
    <property type="protein sequence ID" value="ORX42241.1"/>
    <property type="molecule type" value="Genomic_DNA"/>
</dbReference>
<evidence type="ECO:0000313" key="1">
    <source>
        <dbReference type="EMBL" id="ORX42241.1"/>
    </source>
</evidence>
<dbReference type="Proteomes" id="UP000193719">
    <property type="component" value="Unassembled WGS sequence"/>
</dbReference>
<sequence length="147" mass="17634">MSIDSIKITHQLKGKSNGYEKSILQQIQYKLISTTTGKYNNSLYIKEFLNFIKVHIINRNNNSNENEIRFSKLNMPMLYVIFIIKNYEFSNFNSENLDNPEYKNKVNELFKDIIGMNDNEDYIEYTLDIIRYLYIYNLIINDKYILL</sequence>
<name>A0A1Y1UX54_9FUNG</name>
<dbReference type="OrthoDB" id="10503486at2759"/>
<gene>
    <name evidence="1" type="ORF">BCR36DRAFT_374689</name>
</gene>